<dbReference type="Proteomes" id="UP001243420">
    <property type="component" value="Chromosome"/>
</dbReference>
<evidence type="ECO:0000313" key="1">
    <source>
        <dbReference type="EMBL" id="WGH79994.1"/>
    </source>
</evidence>
<proteinExistence type="predicted"/>
<dbReference type="EMBL" id="CP122537">
    <property type="protein sequence ID" value="WGH79994.1"/>
    <property type="molecule type" value="Genomic_DNA"/>
</dbReference>
<protein>
    <submittedName>
        <fullName evidence="1">Uncharacterized protein</fullName>
    </submittedName>
</protein>
<organism evidence="1 2">
    <name type="scientific">Jannaschia ovalis</name>
    <dbReference type="NCBI Taxonomy" id="3038773"/>
    <lineage>
        <taxon>Bacteria</taxon>
        <taxon>Pseudomonadati</taxon>
        <taxon>Pseudomonadota</taxon>
        <taxon>Alphaproteobacteria</taxon>
        <taxon>Rhodobacterales</taxon>
        <taxon>Roseobacteraceae</taxon>
        <taxon>Jannaschia</taxon>
    </lineage>
</organism>
<gene>
    <name evidence="1" type="ORF">P8627_06970</name>
</gene>
<accession>A0ABY8LII4</accession>
<keyword evidence="2" id="KW-1185">Reference proteome</keyword>
<reference evidence="1 2" key="1">
    <citation type="submission" date="2023-04" db="EMBL/GenBank/DDBJ databases">
        <title>Jannaschia ovalis sp. nov., a marine bacterium isolated from sea tidal flat.</title>
        <authorList>
            <person name="Kwon D.Y."/>
            <person name="Kim J.-J."/>
        </authorList>
    </citation>
    <scope>NUCLEOTIDE SEQUENCE [LARGE SCALE GENOMIC DNA]</scope>
    <source>
        <strain evidence="1 2">GRR-S6-38</strain>
    </source>
</reference>
<sequence>MTMWNFMRDEAGSANVDWVVLTGALTGLALGVLGVIGDGAEDVSVDIRHQLETDMISATFLKASGPGILVNGPLAYGADEIATLISVFSSYGAVPLQGTYESYQTELAAEMALIEPVPRDVVDELGAIEEAARQSGIILEPGHGPTYAEAYTAATAAAPAPGG</sequence>
<dbReference type="RefSeq" id="WP_279967016.1">
    <property type="nucleotide sequence ID" value="NZ_CP122537.1"/>
</dbReference>
<name>A0ABY8LII4_9RHOB</name>
<evidence type="ECO:0000313" key="2">
    <source>
        <dbReference type="Proteomes" id="UP001243420"/>
    </source>
</evidence>